<evidence type="ECO:0000256" key="1">
    <source>
        <dbReference type="SAM" id="SignalP"/>
    </source>
</evidence>
<dbReference type="InterPro" id="IPR011042">
    <property type="entry name" value="6-blade_b-propeller_TolB-like"/>
</dbReference>
<dbReference type="Proteomes" id="UP001549691">
    <property type="component" value="Unassembled WGS sequence"/>
</dbReference>
<dbReference type="InterPro" id="IPR011041">
    <property type="entry name" value="Quinoprot_gluc/sorb_DH_b-prop"/>
</dbReference>
<evidence type="ECO:0000313" key="3">
    <source>
        <dbReference type="EMBL" id="MET7014921.1"/>
    </source>
</evidence>
<comment type="caution">
    <text evidence="3">The sequence shown here is derived from an EMBL/GenBank/DDBJ whole genome shotgun (WGS) entry which is preliminary data.</text>
</comment>
<name>A0ABV2TLX9_9RHOO</name>
<dbReference type="EMBL" id="JBEWZI010000012">
    <property type="protein sequence ID" value="MET7014921.1"/>
    <property type="molecule type" value="Genomic_DNA"/>
</dbReference>
<feature type="chain" id="PRO_5046554175" evidence="1">
    <location>
        <begin position="20"/>
        <end position="382"/>
    </location>
</feature>
<dbReference type="Gene3D" id="2.120.10.30">
    <property type="entry name" value="TolB, C-terminal domain"/>
    <property type="match status" value="1"/>
</dbReference>
<accession>A0ABV2TLX9</accession>
<organism evidence="3 4">
    <name type="scientific">Uliginosibacterium flavum</name>
    <dbReference type="NCBI Taxonomy" id="1396831"/>
    <lineage>
        <taxon>Bacteria</taxon>
        <taxon>Pseudomonadati</taxon>
        <taxon>Pseudomonadota</taxon>
        <taxon>Betaproteobacteria</taxon>
        <taxon>Rhodocyclales</taxon>
        <taxon>Zoogloeaceae</taxon>
        <taxon>Uliginosibacterium</taxon>
    </lineage>
</organism>
<dbReference type="PANTHER" id="PTHR19328">
    <property type="entry name" value="HEDGEHOG-INTERACTING PROTEIN"/>
    <property type="match status" value="1"/>
</dbReference>
<evidence type="ECO:0000313" key="4">
    <source>
        <dbReference type="Proteomes" id="UP001549691"/>
    </source>
</evidence>
<dbReference type="PANTHER" id="PTHR19328:SF75">
    <property type="entry name" value="ALDOSE SUGAR DEHYDROGENASE YLII"/>
    <property type="match status" value="1"/>
</dbReference>
<dbReference type="InterPro" id="IPR012938">
    <property type="entry name" value="Glc/Sorbosone_DH"/>
</dbReference>
<reference evidence="3 4" key="1">
    <citation type="submission" date="2024-07" db="EMBL/GenBank/DDBJ databases">
        <title>Uliginosibacterium flavum JJ3220;KACC:17644.</title>
        <authorList>
            <person name="Kim M.K."/>
        </authorList>
    </citation>
    <scope>NUCLEOTIDE SEQUENCE [LARGE SCALE GENOMIC DNA]</scope>
    <source>
        <strain evidence="3 4">KACC:17644</strain>
    </source>
</reference>
<sequence>MSFLLVACGGGGSSSAASAAPVSSAPASVQCKAVAATSTVGTPTLTQFAGGLVNPWAFVFLPDGRLLVTERPGRLRIIATDGTLSAAISGVPAVYAQGQGGLLDVVLDPDFASNSRIYFSYSESGTGGAGTAVARATLNTLSLSLSSVSVIYRQTPKVSGDGHFGSRLVFGNDGKLYIALGERQKFTPAQDPLQTLGKIVRINNDGTVPADNPFVGNSAYLPEIWTLGHRNPQGMTRHPGTGQLWTAEHGAMGGDEINTPERGKNYGWPVISYGLNYDGTKIGEGTSKAGMEQPRCYWDPSIAPGNVAFYTGGKVAAWNGNLFVAALKDTALMRLTLNGTQITGQERFSIGKRVRDVRVGPDGWLYLATDESAGQILKLTIQ</sequence>
<dbReference type="Pfam" id="PF07995">
    <property type="entry name" value="GSDH"/>
    <property type="match status" value="1"/>
</dbReference>
<evidence type="ECO:0000259" key="2">
    <source>
        <dbReference type="Pfam" id="PF07995"/>
    </source>
</evidence>
<dbReference type="SUPFAM" id="SSF50952">
    <property type="entry name" value="Soluble quinoprotein glucose dehydrogenase"/>
    <property type="match status" value="1"/>
</dbReference>
<feature type="signal peptide" evidence="1">
    <location>
        <begin position="1"/>
        <end position="19"/>
    </location>
</feature>
<keyword evidence="4" id="KW-1185">Reference proteome</keyword>
<protein>
    <submittedName>
        <fullName evidence="3">PQQ-dependent sugar dehydrogenase</fullName>
        <ecNumber evidence="3">1.1.5.-</ecNumber>
    </submittedName>
</protein>
<gene>
    <name evidence="3" type="ORF">ABXR19_12030</name>
</gene>
<feature type="domain" description="Glucose/Sorbosone dehydrogenase" evidence="2">
    <location>
        <begin position="53"/>
        <end position="378"/>
    </location>
</feature>
<keyword evidence="1" id="KW-0732">Signal</keyword>
<dbReference type="EC" id="1.1.5.-" evidence="3"/>
<dbReference type="RefSeq" id="WP_354601384.1">
    <property type="nucleotide sequence ID" value="NZ_JBEWZI010000012.1"/>
</dbReference>
<dbReference type="GO" id="GO:0016491">
    <property type="term" value="F:oxidoreductase activity"/>
    <property type="evidence" value="ECO:0007669"/>
    <property type="project" value="UniProtKB-KW"/>
</dbReference>
<keyword evidence="3" id="KW-0560">Oxidoreductase</keyword>
<proteinExistence type="predicted"/>